<evidence type="ECO:0000256" key="3">
    <source>
        <dbReference type="ARBA" id="ARBA00023125"/>
    </source>
</evidence>
<protein>
    <submittedName>
        <fullName evidence="5">Restriction endonuclease subunit S</fullName>
        <ecNumber evidence="5">3.1.21.-</ecNumber>
    </submittedName>
</protein>
<sequence>MIERTDQRVPGAKEEFVYVDIGSVNRETKTVRGASKIAGSNAPSRARKVIRTGDVVVSMTRPNLNAVALIDEDLDDQIASTGFEVLRSNELDPRWLYYLVRTEAFVGRMTDLVQGALYPAIRPRDIHAFEIPVAPLPEQKRIADKLEAVLGRVDACRARLARVPDLLKRFRQSVLAAATSGRLTADWREEQNGVEWRDTEFGALIADGPKNGLYKSSSCYGQGTRILRIDNFYSGRINVWSDLKRLDVTEIELRDFGLQVGDIVINRVNSMSHLGKSALVRDLPEPCVFESNMMRVRLDPTSITTGFGILVLTSPSGIAELQEKQNKQ</sequence>
<evidence type="ECO:0000256" key="2">
    <source>
        <dbReference type="ARBA" id="ARBA00022747"/>
    </source>
</evidence>
<dbReference type="EMBL" id="CP119075">
    <property type="protein sequence ID" value="WED65103.1"/>
    <property type="molecule type" value="Genomic_DNA"/>
</dbReference>
<dbReference type="Proteomes" id="UP001218638">
    <property type="component" value="Chromosome"/>
</dbReference>
<keyword evidence="5" id="KW-0255">Endonuclease</keyword>
<keyword evidence="5" id="KW-0540">Nuclease</keyword>
<dbReference type="SUPFAM" id="SSF116734">
    <property type="entry name" value="DNA methylase specificity domain"/>
    <property type="match status" value="2"/>
</dbReference>
<dbReference type="InterPro" id="IPR051212">
    <property type="entry name" value="Type-I_RE_S_subunit"/>
</dbReference>
<dbReference type="GO" id="GO:0003677">
    <property type="term" value="F:DNA binding"/>
    <property type="evidence" value="ECO:0007669"/>
    <property type="project" value="UniProtKB-KW"/>
</dbReference>
<dbReference type="PANTHER" id="PTHR43140">
    <property type="entry name" value="TYPE-1 RESTRICTION ENZYME ECOKI SPECIFICITY PROTEIN"/>
    <property type="match status" value="1"/>
</dbReference>
<dbReference type="RefSeq" id="WP_330932170.1">
    <property type="nucleotide sequence ID" value="NZ_CP119075.1"/>
</dbReference>
<dbReference type="Gene3D" id="3.90.220.20">
    <property type="entry name" value="DNA methylase specificity domains"/>
    <property type="match status" value="2"/>
</dbReference>
<dbReference type="EC" id="3.1.21.-" evidence="5"/>
<keyword evidence="5" id="KW-0378">Hydrolase</keyword>
<accession>A0AAF0CN64</accession>
<dbReference type="CDD" id="cd17517">
    <property type="entry name" value="RMtype1_S_EcoKI_StySPI-TRD2-CR2_like"/>
    <property type="match status" value="1"/>
</dbReference>
<keyword evidence="6" id="KW-1185">Reference proteome</keyword>
<evidence type="ECO:0000259" key="4">
    <source>
        <dbReference type="Pfam" id="PF01420"/>
    </source>
</evidence>
<dbReference type="GO" id="GO:0009307">
    <property type="term" value="P:DNA restriction-modification system"/>
    <property type="evidence" value="ECO:0007669"/>
    <property type="project" value="UniProtKB-KW"/>
</dbReference>
<comment type="similarity">
    <text evidence="1">Belongs to the type-I restriction system S methylase family.</text>
</comment>
<reference evidence="5" key="1">
    <citation type="submission" date="2023-03" db="EMBL/GenBank/DDBJ databases">
        <title>Lomoglobus Profundus gen. nov., sp. nov., a novel member of the phylum Verrucomicrobia, isolated from deep-marine sediment of South China Sea.</title>
        <authorList>
            <person name="Ahmad T."/>
            <person name="Ishaq S.E."/>
            <person name="Wang F."/>
        </authorList>
    </citation>
    <scope>NUCLEOTIDE SEQUENCE</scope>
    <source>
        <strain evidence="5">LMO-M01</strain>
    </source>
</reference>
<dbReference type="GO" id="GO:0016787">
    <property type="term" value="F:hydrolase activity"/>
    <property type="evidence" value="ECO:0007669"/>
    <property type="project" value="UniProtKB-KW"/>
</dbReference>
<evidence type="ECO:0000313" key="6">
    <source>
        <dbReference type="Proteomes" id="UP001218638"/>
    </source>
</evidence>
<keyword evidence="3" id="KW-0238">DNA-binding</keyword>
<dbReference type="REBASE" id="697742">
    <property type="entry name" value="S.ObaM01ORF22415P"/>
</dbReference>
<evidence type="ECO:0000313" key="5">
    <source>
        <dbReference type="EMBL" id="WED65103.1"/>
    </source>
</evidence>
<keyword evidence="2" id="KW-0680">Restriction system</keyword>
<dbReference type="Pfam" id="PF01420">
    <property type="entry name" value="Methylase_S"/>
    <property type="match status" value="1"/>
</dbReference>
<dbReference type="AlphaFoldDB" id="A0AAF0CN64"/>
<dbReference type="PANTHER" id="PTHR43140:SF1">
    <property type="entry name" value="TYPE I RESTRICTION ENZYME ECOKI SPECIFICITY SUBUNIT"/>
    <property type="match status" value="1"/>
</dbReference>
<gene>
    <name evidence="5" type="ORF">PXH66_22420</name>
</gene>
<dbReference type="InterPro" id="IPR044946">
    <property type="entry name" value="Restrct_endonuc_typeI_TRD_sf"/>
</dbReference>
<name>A0AAF0CN64_9BACT</name>
<dbReference type="KEGG" id="slom:PXH66_22420"/>
<organism evidence="5 6">
    <name type="scientific">Synoicihabitans lomoniglobus</name>
    <dbReference type="NCBI Taxonomy" id="2909285"/>
    <lineage>
        <taxon>Bacteria</taxon>
        <taxon>Pseudomonadati</taxon>
        <taxon>Verrucomicrobiota</taxon>
        <taxon>Opitutia</taxon>
        <taxon>Opitutales</taxon>
        <taxon>Opitutaceae</taxon>
        <taxon>Synoicihabitans</taxon>
    </lineage>
</organism>
<dbReference type="GO" id="GO:0004519">
    <property type="term" value="F:endonuclease activity"/>
    <property type="evidence" value="ECO:0007669"/>
    <property type="project" value="UniProtKB-KW"/>
</dbReference>
<dbReference type="InterPro" id="IPR000055">
    <property type="entry name" value="Restrct_endonuc_typeI_TRD"/>
</dbReference>
<evidence type="ECO:0000256" key="1">
    <source>
        <dbReference type="ARBA" id="ARBA00010923"/>
    </source>
</evidence>
<proteinExistence type="inferred from homology"/>
<feature type="domain" description="Type I restriction modification DNA specificity" evidence="4">
    <location>
        <begin position="26"/>
        <end position="151"/>
    </location>
</feature>